<organism evidence="2 3">
    <name type="scientific">Wickerhamomyces pijperi</name>
    <name type="common">Yeast</name>
    <name type="synonym">Pichia pijperi</name>
    <dbReference type="NCBI Taxonomy" id="599730"/>
    <lineage>
        <taxon>Eukaryota</taxon>
        <taxon>Fungi</taxon>
        <taxon>Dikarya</taxon>
        <taxon>Ascomycota</taxon>
        <taxon>Saccharomycotina</taxon>
        <taxon>Saccharomycetes</taxon>
        <taxon>Phaffomycetales</taxon>
        <taxon>Wickerhamomycetaceae</taxon>
        <taxon>Wickerhamomyces</taxon>
    </lineage>
</organism>
<gene>
    <name evidence="2" type="ORF">WICPIJ_005022</name>
</gene>
<evidence type="ECO:0000256" key="1">
    <source>
        <dbReference type="SAM" id="MobiDB-lite"/>
    </source>
</evidence>
<keyword evidence="3" id="KW-1185">Reference proteome</keyword>
<feature type="compositionally biased region" description="Low complexity" evidence="1">
    <location>
        <begin position="1"/>
        <end position="17"/>
    </location>
</feature>
<feature type="region of interest" description="Disordered" evidence="1">
    <location>
        <begin position="101"/>
        <end position="122"/>
    </location>
</feature>
<protein>
    <submittedName>
        <fullName evidence="2">Uncharacterized protein</fullName>
    </submittedName>
</protein>
<proteinExistence type="predicted"/>
<sequence>MTMINGFNGNANGNRNGNGNGLMMPPPQQYFAHNNGLQVPAHGYSPYGEQLKESIHRHIGSWTTYRSYLMEYLEDTVAQYKLANGKIFGYEGKELCGVKDSSTIKGNGKAQDKSNNIKKKNQ</sequence>
<dbReference type="EMBL" id="JAEUBG010002832">
    <property type="protein sequence ID" value="KAH3683999.1"/>
    <property type="molecule type" value="Genomic_DNA"/>
</dbReference>
<reference evidence="2" key="1">
    <citation type="journal article" date="2021" name="Open Biol.">
        <title>Shared evolutionary footprints suggest mitochondrial oxidative damage underlies multiple complex I losses in fungi.</title>
        <authorList>
            <person name="Schikora-Tamarit M.A."/>
            <person name="Marcet-Houben M."/>
            <person name="Nosek J."/>
            <person name="Gabaldon T."/>
        </authorList>
    </citation>
    <scope>NUCLEOTIDE SEQUENCE</scope>
    <source>
        <strain evidence="2">CBS2887</strain>
    </source>
</reference>
<dbReference type="AlphaFoldDB" id="A0A9P8Q706"/>
<reference evidence="2" key="2">
    <citation type="submission" date="2021-01" db="EMBL/GenBank/DDBJ databases">
        <authorList>
            <person name="Schikora-Tamarit M.A."/>
        </authorList>
    </citation>
    <scope>NUCLEOTIDE SEQUENCE</scope>
    <source>
        <strain evidence="2">CBS2887</strain>
    </source>
</reference>
<evidence type="ECO:0000313" key="3">
    <source>
        <dbReference type="Proteomes" id="UP000774326"/>
    </source>
</evidence>
<comment type="caution">
    <text evidence="2">The sequence shown here is derived from an EMBL/GenBank/DDBJ whole genome shotgun (WGS) entry which is preliminary data.</text>
</comment>
<accession>A0A9P8Q706</accession>
<feature type="region of interest" description="Disordered" evidence="1">
    <location>
        <begin position="1"/>
        <end position="22"/>
    </location>
</feature>
<evidence type="ECO:0000313" key="2">
    <source>
        <dbReference type="EMBL" id="KAH3683999.1"/>
    </source>
</evidence>
<dbReference type="Proteomes" id="UP000774326">
    <property type="component" value="Unassembled WGS sequence"/>
</dbReference>
<name>A0A9P8Q706_WICPI</name>